<dbReference type="Proteomes" id="UP000199126">
    <property type="component" value="Unassembled WGS sequence"/>
</dbReference>
<protein>
    <submittedName>
        <fullName evidence="2">Uncharacterized protein</fullName>
    </submittedName>
</protein>
<sequence>MSSSGLSRFAAGQRFVSVGLRVAGIILLALLVELYIGMTLITVPFLLPEQAAPVRDLLMSFVRLTGVSLAVVYGIANLQ</sequence>
<keyword evidence="1" id="KW-0812">Transmembrane</keyword>
<feature type="transmembrane region" description="Helical" evidence="1">
    <location>
        <begin position="20"/>
        <end position="45"/>
    </location>
</feature>
<evidence type="ECO:0000313" key="3">
    <source>
        <dbReference type="Proteomes" id="UP000199126"/>
    </source>
</evidence>
<keyword evidence="1" id="KW-0472">Membrane</keyword>
<dbReference type="AlphaFoldDB" id="A0A1H8UY04"/>
<organism evidence="2 3">
    <name type="scientific">Halogranum amylolyticum</name>
    <dbReference type="NCBI Taxonomy" id="660520"/>
    <lineage>
        <taxon>Archaea</taxon>
        <taxon>Methanobacteriati</taxon>
        <taxon>Methanobacteriota</taxon>
        <taxon>Stenosarchaea group</taxon>
        <taxon>Halobacteria</taxon>
        <taxon>Halobacteriales</taxon>
        <taxon>Haloferacaceae</taxon>
    </lineage>
</organism>
<name>A0A1H8UY04_9EURY</name>
<dbReference type="EMBL" id="FODV01000013">
    <property type="protein sequence ID" value="SEP08102.1"/>
    <property type="molecule type" value="Genomic_DNA"/>
</dbReference>
<keyword evidence="3" id="KW-1185">Reference proteome</keyword>
<dbReference type="RefSeq" id="WP_139246690.1">
    <property type="nucleotide sequence ID" value="NZ_FODV01000013.1"/>
</dbReference>
<proteinExistence type="predicted"/>
<accession>A0A1H8UY04</accession>
<evidence type="ECO:0000313" key="2">
    <source>
        <dbReference type="EMBL" id="SEP08102.1"/>
    </source>
</evidence>
<reference evidence="3" key="1">
    <citation type="submission" date="2016-10" db="EMBL/GenBank/DDBJ databases">
        <authorList>
            <person name="Varghese N."/>
            <person name="Submissions S."/>
        </authorList>
    </citation>
    <scope>NUCLEOTIDE SEQUENCE [LARGE SCALE GENOMIC DNA]</scope>
    <source>
        <strain evidence="3">CGMCC 1.10121</strain>
    </source>
</reference>
<keyword evidence="1" id="KW-1133">Transmembrane helix</keyword>
<gene>
    <name evidence="2" type="ORF">SAMN04487948_11347</name>
</gene>
<evidence type="ECO:0000256" key="1">
    <source>
        <dbReference type="SAM" id="Phobius"/>
    </source>
</evidence>
<feature type="transmembrane region" description="Helical" evidence="1">
    <location>
        <begin position="57"/>
        <end position="76"/>
    </location>
</feature>